<dbReference type="RefSeq" id="WP_147033952.1">
    <property type="nucleotide sequence ID" value="NZ_CP042436.1"/>
</dbReference>
<protein>
    <submittedName>
        <fullName evidence="2">DUF4249 domain-containing protein</fullName>
    </submittedName>
</protein>
<proteinExistence type="predicted"/>
<dbReference type="OrthoDB" id="637707at2"/>
<evidence type="ECO:0000313" key="3">
    <source>
        <dbReference type="Proteomes" id="UP000321479"/>
    </source>
</evidence>
<organism evidence="2 3">
    <name type="scientific">Mucilaginibacter ginsenosidivorans</name>
    <dbReference type="NCBI Taxonomy" id="398053"/>
    <lineage>
        <taxon>Bacteria</taxon>
        <taxon>Pseudomonadati</taxon>
        <taxon>Bacteroidota</taxon>
        <taxon>Sphingobacteriia</taxon>
        <taxon>Sphingobacteriales</taxon>
        <taxon>Sphingobacteriaceae</taxon>
        <taxon>Mucilaginibacter</taxon>
    </lineage>
</organism>
<gene>
    <name evidence="2" type="ORF">FRZ54_21960</name>
</gene>
<feature type="signal peptide" evidence="1">
    <location>
        <begin position="1"/>
        <end position="18"/>
    </location>
</feature>
<evidence type="ECO:0000256" key="1">
    <source>
        <dbReference type="SAM" id="SignalP"/>
    </source>
</evidence>
<accession>A0A5B8V354</accession>
<dbReference type="KEGG" id="mgin:FRZ54_21960"/>
<sequence>MKSCTRYCFFLIITLMSAASCKKVINLDLGNKTGELVIEANITDQQGRQYVKLSRNVPFTNTNIYPAVTGASVSITDDTGHQYQLTEDTAGTYSVAPVNGIAGRTYTLTVNTSGKTYTARSTMPQLVNLDSITFKENIFDKKNNKKMAAIHFQDPPDIANQYRVAMYVNGVQVKAIFAFDDQFINGKYADLDLQENDIDVFPGDTVKVEMQCIDRPVYLYWFTLAQQQANNPGGQVAPANPPTNITPTTLGYFSAHTTQSITKVVQ</sequence>
<dbReference type="Pfam" id="PF14054">
    <property type="entry name" value="DUF4249"/>
    <property type="match status" value="1"/>
</dbReference>
<evidence type="ECO:0000313" key="2">
    <source>
        <dbReference type="EMBL" id="QEC65121.1"/>
    </source>
</evidence>
<name>A0A5B8V354_9SPHI</name>
<reference evidence="2 3" key="1">
    <citation type="journal article" date="2017" name="Curr. Microbiol.">
        <title>Mucilaginibacter ginsenosidivorans sp. nov., Isolated from Soil of Ginseng Field.</title>
        <authorList>
            <person name="Kim M.M."/>
            <person name="Siddiqi M.Z."/>
            <person name="Im W.T."/>
        </authorList>
    </citation>
    <scope>NUCLEOTIDE SEQUENCE [LARGE SCALE GENOMIC DNA]</scope>
    <source>
        <strain evidence="2 3">Gsoil 3017</strain>
    </source>
</reference>
<keyword evidence="1" id="KW-0732">Signal</keyword>
<dbReference type="Proteomes" id="UP000321479">
    <property type="component" value="Chromosome"/>
</dbReference>
<dbReference type="AlphaFoldDB" id="A0A5B8V354"/>
<feature type="chain" id="PRO_5023106554" evidence="1">
    <location>
        <begin position="19"/>
        <end position="266"/>
    </location>
</feature>
<dbReference type="EMBL" id="CP042436">
    <property type="protein sequence ID" value="QEC65121.1"/>
    <property type="molecule type" value="Genomic_DNA"/>
</dbReference>
<dbReference type="InterPro" id="IPR025345">
    <property type="entry name" value="DUF4249"/>
</dbReference>
<keyword evidence="3" id="KW-1185">Reference proteome</keyword>
<dbReference type="PROSITE" id="PS51257">
    <property type="entry name" value="PROKAR_LIPOPROTEIN"/>
    <property type="match status" value="1"/>
</dbReference>